<sequence>SSRFLLIVFPGKAPCCRYRLKVSCCSPHFLQETAATPSPQRQDLERARLVTDPPFGRERGVNFAEKGLIGLAAGTPLLLPSKGNLERRITELKTQHLSRQHVGQFISGICPALALIKARSHLWSSLSCRDQIIRKFEERARRRERG</sequence>
<feature type="non-terminal residue" evidence="1">
    <location>
        <position position="1"/>
    </location>
</feature>
<dbReference type="Proteomes" id="UP001519460">
    <property type="component" value="Unassembled WGS sequence"/>
</dbReference>
<comment type="caution">
    <text evidence="1">The sequence shown here is derived from an EMBL/GenBank/DDBJ whole genome shotgun (WGS) entry which is preliminary data.</text>
</comment>
<evidence type="ECO:0000313" key="2">
    <source>
        <dbReference type="Proteomes" id="UP001519460"/>
    </source>
</evidence>
<dbReference type="AlphaFoldDB" id="A0ABD0K500"/>
<proteinExistence type="predicted"/>
<keyword evidence="2" id="KW-1185">Reference proteome</keyword>
<accession>A0ABD0K500</accession>
<name>A0ABD0K500_9CAEN</name>
<dbReference type="EMBL" id="JACVVK020000253">
    <property type="protein sequence ID" value="KAK7481975.1"/>
    <property type="molecule type" value="Genomic_DNA"/>
</dbReference>
<gene>
    <name evidence="1" type="ORF">BaRGS_00026778</name>
</gene>
<organism evidence="1 2">
    <name type="scientific">Batillaria attramentaria</name>
    <dbReference type="NCBI Taxonomy" id="370345"/>
    <lineage>
        <taxon>Eukaryota</taxon>
        <taxon>Metazoa</taxon>
        <taxon>Spiralia</taxon>
        <taxon>Lophotrochozoa</taxon>
        <taxon>Mollusca</taxon>
        <taxon>Gastropoda</taxon>
        <taxon>Caenogastropoda</taxon>
        <taxon>Sorbeoconcha</taxon>
        <taxon>Cerithioidea</taxon>
        <taxon>Batillariidae</taxon>
        <taxon>Batillaria</taxon>
    </lineage>
</organism>
<protein>
    <submittedName>
        <fullName evidence="1">Uncharacterized protein</fullName>
    </submittedName>
</protein>
<evidence type="ECO:0000313" key="1">
    <source>
        <dbReference type="EMBL" id="KAK7481975.1"/>
    </source>
</evidence>
<reference evidence="1 2" key="1">
    <citation type="journal article" date="2023" name="Sci. Data">
        <title>Genome assembly of the Korean intertidal mud-creeper Batillaria attramentaria.</title>
        <authorList>
            <person name="Patra A.K."/>
            <person name="Ho P.T."/>
            <person name="Jun S."/>
            <person name="Lee S.J."/>
            <person name="Kim Y."/>
            <person name="Won Y.J."/>
        </authorList>
    </citation>
    <scope>NUCLEOTIDE SEQUENCE [LARGE SCALE GENOMIC DNA]</scope>
    <source>
        <strain evidence="1">Wonlab-2016</strain>
    </source>
</reference>